<organism evidence="2 3">
    <name type="scientific">Mycena albidolilacea</name>
    <dbReference type="NCBI Taxonomy" id="1033008"/>
    <lineage>
        <taxon>Eukaryota</taxon>
        <taxon>Fungi</taxon>
        <taxon>Dikarya</taxon>
        <taxon>Basidiomycota</taxon>
        <taxon>Agaricomycotina</taxon>
        <taxon>Agaricomycetes</taxon>
        <taxon>Agaricomycetidae</taxon>
        <taxon>Agaricales</taxon>
        <taxon>Marasmiineae</taxon>
        <taxon>Mycenaceae</taxon>
        <taxon>Mycena</taxon>
    </lineage>
</organism>
<dbReference type="AlphaFoldDB" id="A0AAD6ZDQ9"/>
<feature type="non-terminal residue" evidence="2">
    <location>
        <position position="1"/>
    </location>
</feature>
<protein>
    <recommendedName>
        <fullName evidence="1">DUF8040 domain-containing protein</fullName>
    </recommendedName>
</protein>
<feature type="domain" description="DUF8040" evidence="1">
    <location>
        <begin position="2"/>
        <end position="62"/>
    </location>
</feature>
<sequence>HTSALTGQRWVDELLDGHPSRFRRAMGMSKYVFLKLIHALRVHVRFSPTKHLSREEQLAIFL</sequence>
<dbReference type="EMBL" id="JARIHO010000059">
    <property type="protein sequence ID" value="KAJ7318058.1"/>
    <property type="molecule type" value="Genomic_DNA"/>
</dbReference>
<feature type="non-terminal residue" evidence="2">
    <location>
        <position position="62"/>
    </location>
</feature>
<proteinExistence type="predicted"/>
<dbReference type="InterPro" id="IPR058353">
    <property type="entry name" value="DUF8040"/>
</dbReference>
<evidence type="ECO:0000259" key="1">
    <source>
        <dbReference type="Pfam" id="PF26138"/>
    </source>
</evidence>
<accession>A0AAD6ZDQ9</accession>
<keyword evidence="3" id="KW-1185">Reference proteome</keyword>
<dbReference type="Proteomes" id="UP001218218">
    <property type="component" value="Unassembled WGS sequence"/>
</dbReference>
<dbReference type="Pfam" id="PF26138">
    <property type="entry name" value="DUF8040"/>
    <property type="match status" value="1"/>
</dbReference>
<evidence type="ECO:0000313" key="2">
    <source>
        <dbReference type="EMBL" id="KAJ7318058.1"/>
    </source>
</evidence>
<gene>
    <name evidence="2" type="ORF">DFH08DRAFT_615645</name>
</gene>
<reference evidence="2" key="1">
    <citation type="submission" date="2023-03" db="EMBL/GenBank/DDBJ databases">
        <title>Massive genome expansion in bonnet fungi (Mycena s.s.) driven by repeated elements and novel gene families across ecological guilds.</title>
        <authorList>
            <consortium name="Lawrence Berkeley National Laboratory"/>
            <person name="Harder C.B."/>
            <person name="Miyauchi S."/>
            <person name="Viragh M."/>
            <person name="Kuo A."/>
            <person name="Thoen E."/>
            <person name="Andreopoulos B."/>
            <person name="Lu D."/>
            <person name="Skrede I."/>
            <person name="Drula E."/>
            <person name="Henrissat B."/>
            <person name="Morin E."/>
            <person name="Kohler A."/>
            <person name="Barry K."/>
            <person name="LaButti K."/>
            <person name="Morin E."/>
            <person name="Salamov A."/>
            <person name="Lipzen A."/>
            <person name="Mereny Z."/>
            <person name="Hegedus B."/>
            <person name="Baldrian P."/>
            <person name="Stursova M."/>
            <person name="Weitz H."/>
            <person name="Taylor A."/>
            <person name="Grigoriev I.V."/>
            <person name="Nagy L.G."/>
            <person name="Martin F."/>
            <person name="Kauserud H."/>
        </authorList>
    </citation>
    <scope>NUCLEOTIDE SEQUENCE</scope>
    <source>
        <strain evidence="2">CBHHK002</strain>
    </source>
</reference>
<comment type="caution">
    <text evidence="2">The sequence shown here is derived from an EMBL/GenBank/DDBJ whole genome shotgun (WGS) entry which is preliminary data.</text>
</comment>
<evidence type="ECO:0000313" key="3">
    <source>
        <dbReference type="Proteomes" id="UP001218218"/>
    </source>
</evidence>
<name>A0AAD6ZDQ9_9AGAR</name>